<keyword evidence="3" id="KW-1185">Reference proteome</keyword>
<evidence type="ECO:0000313" key="2">
    <source>
        <dbReference type="EMBL" id="SMY09293.1"/>
    </source>
</evidence>
<dbReference type="Proteomes" id="UP000201613">
    <property type="component" value="Unassembled WGS sequence"/>
</dbReference>
<gene>
    <name evidence="2" type="ORF">LOM8899_03458</name>
</gene>
<dbReference type="Pfam" id="PF00535">
    <property type="entry name" value="Glycos_transf_2"/>
    <property type="match status" value="1"/>
</dbReference>
<reference evidence="2 3" key="1">
    <citation type="submission" date="2017-05" db="EMBL/GenBank/DDBJ databases">
        <authorList>
            <person name="Song R."/>
            <person name="Chenine A.L."/>
            <person name="Ruprecht R.M."/>
        </authorList>
    </citation>
    <scope>NUCLEOTIDE SEQUENCE [LARGE SCALE GENOMIC DNA]</scope>
    <source>
        <strain evidence="2 3">CECT 8899</strain>
    </source>
</reference>
<dbReference type="PANTHER" id="PTHR43685:SF2">
    <property type="entry name" value="GLYCOSYLTRANSFERASE 2-LIKE DOMAIN-CONTAINING PROTEIN"/>
    <property type="match status" value="1"/>
</dbReference>
<protein>
    <submittedName>
        <fullName evidence="2">Putative glycosyl transferase</fullName>
    </submittedName>
</protein>
<dbReference type="AlphaFoldDB" id="A0A238LIC2"/>
<organism evidence="2 3">
    <name type="scientific">Flavimaricola marinus</name>
    <dbReference type="NCBI Taxonomy" id="1819565"/>
    <lineage>
        <taxon>Bacteria</taxon>
        <taxon>Pseudomonadati</taxon>
        <taxon>Pseudomonadota</taxon>
        <taxon>Alphaproteobacteria</taxon>
        <taxon>Rhodobacterales</taxon>
        <taxon>Paracoccaceae</taxon>
        <taxon>Flavimaricola</taxon>
    </lineage>
</organism>
<dbReference type="RefSeq" id="WP_093993482.1">
    <property type="nucleotide sequence ID" value="NZ_FXZK01000008.1"/>
</dbReference>
<dbReference type="InterPro" id="IPR050834">
    <property type="entry name" value="Glycosyltransf_2"/>
</dbReference>
<feature type="domain" description="Glycosyltransferase 2-like" evidence="1">
    <location>
        <begin position="20"/>
        <end position="174"/>
    </location>
</feature>
<dbReference type="SUPFAM" id="SSF53448">
    <property type="entry name" value="Nucleotide-diphospho-sugar transferases"/>
    <property type="match status" value="1"/>
</dbReference>
<name>A0A238LIC2_9RHOB</name>
<keyword evidence="2" id="KW-0808">Transferase</keyword>
<dbReference type="EMBL" id="FXZK01000008">
    <property type="protein sequence ID" value="SMY09293.1"/>
    <property type="molecule type" value="Genomic_DNA"/>
</dbReference>
<dbReference type="InterPro" id="IPR029044">
    <property type="entry name" value="Nucleotide-diphossugar_trans"/>
</dbReference>
<proteinExistence type="predicted"/>
<dbReference type="OrthoDB" id="6653642at2"/>
<evidence type="ECO:0000259" key="1">
    <source>
        <dbReference type="Pfam" id="PF00535"/>
    </source>
</evidence>
<accession>A0A238LIC2</accession>
<sequence length="314" mass="34185">MPAAKPAKARPDAVDPVRFSVVIPHLNQPDALERCLSSLMSGARTPDEVLVVDNGSTQLPQAICDAYPQVRLLQEPTPGPGPARNLGVAHADMPVLAFIDADCLADPDWLAAAARHMADPSAQILGGDVRIAYDDPDHLTVLEAYESIYAYRMDRYIAREGFTGTGNLVVRRAVMEAVGPFGGLDVAEDRDWGQRATGQGHVIRYAGDMKVYHPARKSFAELRQKWDRHLAHDYILARQSGAGRVKWAIKTLAMGLSPLGEIPRVLGSDRVSGLSARLAALAGLARIRLYRAGRMAWLFAGGDPEHLAGRWNRS</sequence>
<dbReference type="InterPro" id="IPR001173">
    <property type="entry name" value="Glyco_trans_2-like"/>
</dbReference>
<dbReference type="GO" id="GO:0016740">
    <property type="term" value="F:transferase activity"/>
    <property type="evidence" value="ECO:0007669"/>
    <property type="project" value="UniProtKB-KW"/>
</dbReference>
<evidence type="ECO:0000313" key="3">
    <source>
        <dbReference type="Proteomes" id="UP000201613"/>
    </source>
</evidence>
<dbReference type="PANTHER" id="PTHR43685">
    <property type="entry name" value="GLYCOSYLTRANSFERASE"/>
    <property type="match status" value="1"/>
</dbReference>
<dbReference type="Gene3D" id="3.90.550.10">
    <property type="entry name" value="Spore Coat Polysaccharide Biosynthesis Protein SpsA, Chain A"/>
    <property type="match status" value="1"/>
</dbReference>